<keyword evidence="7" id="KW-1185">Reference proteome</keyword>
<dbReference type="EMBL" id="CP080572">
    <property type="protein sequence ID" value="USG99355.1"/>
    <property type="molecule type" value="Genomic_DNA"/>
</dbReference>
<dbReference type="PANTHER" id="PTHR42723">
    <property type="entry name" value="CHLOROPHYLL SYNTHASE"/>
    <property type="match status" value="1"/>
</dbReference>
<dbReference type="GO" id="GO:0016765">
    <property type="term" value="F:transferase activity, transferring alkyl or aryl (other than methyl) groups"/>
    <property type="evidence" value="ECO:0007669"/>
    <property type="project" value="InterPro"/>
</dbReference>
<evidence type="ECO:0000313" key="6">
    <source>
        <dbReference type="EMBL" id="USG99355.1"/>
    </source>
</evidence>
<dbReference type="Gene3D" id="1.10.357.140">
    <property type="entry name" value="UbiA prenyltransferase"/>
    <property type="match status" value="1"/>
</dbReference>
<evidence type="ECO:0000256" key="2">
    <source>
        <dbReference type="ARBA" id="ARBA00022692"/>
    </source>
</evidence>
<dbReference type="RefSeq" id="WP_251948122.1">
    <property type="nucleotide sequence ID" value="NZ_CP080572.1"/>
</dbReference>
<proteinExistence type="predicted"/>
<keyword evidence="2 5" id="KW-0812">Transmembrane</keyword>
<evidence type="ECO:0000256" key="3">
    <source>
        <dbReference type="ARBA" id="ARBA00022989"/>
    </source>
</evidence>
<dbReference type="InterPro" id="IPR050475">
    <property type="entry name" value="Prenyltransferase_related"/>
</dbReference>
<evidence type="ECO:0000313" key="7">
    <source>
        <dbReference type="Proteomes" id="UP001056425"/>
    </source>
</evidence>
<evidence type="ECO:0000256" key="5">
    <source>
        <dbReference type="SAM" id="Phobius"/>
    </source>
</evidence>
<sequence>MIRAVIKNSRIFDGKSFIGMGILGMLMSFRDNLDIFNGSLLITSIILYVGYAFAINNCFDVDTDLVNPRKRYKNPIANGELSFRMGIITALFMIMTGLIFSYFVGKEPFVVYSLMSILATFYSVPPRFKSIPIADIFSHGLFFGVLPFIYGAYFDGVISEGELLIAGSLFMYSIAMELRNHLEDYDSDQRANLKTTPMVIGKSVSEKLVISFSIASLLLLLTPLYSPFAVVGVLGVVFWNKKLSYRMLDGGMVLLLGVHALKAMFGV</sequence>
<reference evidence="6 7" key="1">
    <citation type="submission" date="2021-08" db="EMBL/GenBank/DDBJ databases">
        <title>Thermococcus onnuriiensis IOH2.</title>
        <authorList>
            <person name="Park Y.-J."/>
        </authorList>
    </citation>
    <scope>NUCLEOTIDE SEQUENCE [LARGE SCALE GENOMIC DNA]</scope>
    <source>
        <strain evidence="6 7">IOH2</strain>
    </source>
</reference>
<evidence type="ECO:0000256" key="4">
    <source>
        <dbReference type="ARBA" id="ARBA00023136"/>
    </source>
</evidence>
<gene>
    <name evidence="6" type="ORF">K1720_07395</name>
</gene>
<dbReference type="PANTHER" id="PTHR42723:SF1">
    <property type="entry name" value="CHLOROPHYLL SYNTHASE, CHLOROPLASTIC"/>
    <property type="match status" value="1"/>
</dbReference>
<feature type="transmembrane region" description="Helical" evidence="5">
    <location>
        <begin position="35"/>
        <end position="60"/>
    </location>
</feature>
<comment type="subcellular location">
    <subcellularLocation>
        <location evidence="1">Cell membrane</location>
        <topology evidence="1">Multi-pass membrane protein</topology>
    </subcellularLocation>
</comment>
<dbReference type="Proteomes" id="UP001056425">
    <property type="component" value="Chromosome"/>
</dbReference>
<dbReference type="InterPro" id="IPR000537">
    <property type="entry name" value="UbiA_prenyltransferase"/>
</dbReference>
<keyword evidence="4 5" id="KW-0472">Membrane</keyword>
<dbReference type="GeneID" id="72778160"/>
<dbReference type="Pfam" id="PF01040">
    <property type="entry name" value="UbiA"/>
    <property type="match status" value="1"/>
</dbReference>
<dbReference type="GO" id="GO:0005886">
    <property type="term" value="C:plasma membrane"/>
    <property type="evidence" value="ECO:0007669"/>
    <property type="project" value="UniProtKB-SubCell"/>
</dbReference>
<name>A0A9E7M8I9_9EURY</name>
<organism evidence="6 7">
    <name type="scientific">Thermococcus argininiproducens</name>
    <dbReference type="NCBI Taxonomy" id="2866384"/>
    <lineage>
        <taxon>Archaea</taxon>
        <taxon>Methanobacteriati</taxon>
        <taxon>Methanobacteriota</taxon>
        <taxon>Thermococci</taxon>
        <taxon>Thermococcales</taxon>
        <taxon>Thermococcaceae</taxon>
        <taxon>Thermococcus</taxon>
    </lineage>
</organism>
<dbReference type="KEGG" id="thei:K1720_07395"/>
<protein>
    <submittedName>
        <fullName evidence="6">UbiA family prenyltransferase</fullName>
    </submittedName>
</protein>
<accession>A0A9E7M8I9</accession>
<feature type="transmembrane region" description="Helical" evidence="5">
    <location>
        <begin position="136"/>
        <end position="154"/>
    </location>
</feature>
<dbReference type="Gene3D" id="1.20.120.1780">
    <property type="entry name" value="UbiA prenyltransferase"/>
    <property type="match status" value="1"/>
</dbReference>
<evidence type="ECO:0000256" key="1">
    <source>
        <dbReference type="ARBA" id="ARBA00004651"/>
    </source>
</evidence>
<feature type="transmembrane region" description="Helical" evidence="5">
    <location>
        <begin position="208"/>
        <end position="239"/>
    </location>
</feature>
<feature type="transmembrane region" description="Helical" evidence="5">
    <location>
        <begin position="81"/>
        <end position="103"/>
    </location>
</feature>
<dbReference type="AlphaFoldDB" id="A0A9E7M8I9"/>
<dbReference type="InterPro" id="IPR044878">
    <property type="entry name" value="UbiA_sf"/>
</dbReference>
<keyword evidence="3 5" id="KW-1133">Transmembrane helix</keyword>